<organism evidence="2 3">
    <name type="scientific">Lacipirellula parvula</name>
    <dbReference type="NCBI Taxonomy" id="2650471"/>
    <lineage>
        <taxon>Bacteria</taxon>
        <taxon>Pseudomonadati</taxon>
        <taxon>Planctomycetota</taxon>
        <taxon>Planctomycetia</taxon>
        <taxon>Pirellulales</taxon>
        <taxon>Lacipirellulaceae</taxon>
        <taxon>Lacipirellula</taxon>
    </lineage>
</organism>
<feature type="domain" description="PKD" evidence="1">
    <location>
        <begin position="839"/>
        <end position="916"/>
    </location>
</feature>
<dbReference type="AlphaFoldDB" id="A0A5K7X1D3"/>
<dbReference type="KEGG" id="lpav:PLANPX_0066"/>
<evidence type="ECO:0000313" key="3">
    <source>
        <dbReference type="Proteomes" id="UP000326837"/>
    </source>
</evidence>
<dbReference type="InterPro" id="IPR000601">
    <property type="entry name" value="PKD_dom"/>
</dbReference>
<dbReference type="Gene3D" id="2.60.120.430">
    <property type="entry name" value="Galactose-binding lectin"/>
    <property type="match status" value="1"/>
</dbReference>
<dbReference type="InterPro" id="IPR022409">
    <property type="entry name" value="PKD/Chitinase_dom"/>
</dbReference>
<dbReference type="EMBL" id="AP021861">
    <property type="protein sequence ID" value="BBO30454.1"/>
    <property type="molecule type" value="Genomic_DNA"/>
</dbReference>
<dbReference type="SMART" id="SM00089">
    <property type="entry name" value="PKD"/>
    <property type="match status" value="1"/>
</dbReference>
<dbReference type="CDD" id="cd00146">
    <property type="entry name" value="PKD"/>
    <property type="match status" value="1"/>
</dbReference>
<reference evidence="3" key="1">
    <citation type="submission" date="2019-10" db="EMBL/GenBank/DDBJ databases">
        <title>Lacipirellula parvula gen. nov., sp. nov., representing a lineage of planctomycetes widespread in freshwater anoxic habitats, and description of the family Lacipirellulaceae.</title>
        <authorList>
            <person name="Dedysh S.N."/>
            <person name="Kulichevskaya I.S."/>
            <person name="Beletsky A.V."/>
            <person name="Rakitin A.L."/>
            <person name="Mardanov A.V."/>
            <person name="Ivanova A.A."/>
            <person name="Saltykova V.X."/>
            <person name="Rijpstra W.I.C."/>
            <person name="Sinninghe Damste J.S."/>
            <person name="Ravin N.V."/>
        </authorList>
    </citation>
    <scope>NUCLEOTIDE SEQUENCE [LARGE SCALE GENOMIC DNA]</scope>
    <source>
        <strain evidence="3">PX69</strain>
    </source>
</reference>
<dbReference type="Pfam" id="PF07995">
    <property type="entry name" value="GSDH"/>
    <property type="match status" value="1"/>
</dbReference>
<dbReference type="Gene3D" id="1.10.1330.10">
    <property type="entry name" value="Dockerin domain"/>
    <property type="match status" value="1"/>
</dbReference>
<dbReference type="RefSeq" id="WP_172991759.1">
    <property type="nucleotide sequence ID" value="NZ_AP021861.1"/>
</dbReference>
<dbReference type="PROSITE" id="PS00018">
    <property type="entry name" value="EF_HAND_1"/>
    <property type="match status" value="1"/>
</dbReference>
<dbReference type="InterPro" id="IPR035986">
    <property type="entry name" value="PKD_dom_sf"/>
</dbReference>
<dbReference type="InterPro" id="IPR011041">
    <property type="entry name" value="Quinoprot_gluc/sorb_DH_b-prop"/>
</dbReference>
<dbReference type="InterPro" id="IPR013783">
    <property type="entry name" value="Ig-like_fold"/>
</dbReference>
<dbReference type="InterPro" id="IPR008979">
    <property type="entry name" value="Galactose-bd-like_sf"/>
</dbReference>
<accession>A0A5K7X1D3</accession>
<dbReference type="PROSITE" id="PS50093">
    <property type="entry name" value="PKD"/>
    <property type="match status" value="1"/>
</dbReference>
<proteinExistence type="predicted"/>
<evidence type="ECO:0000313" key="2">
    <source>
        <dbReference type="EMBL" id="BBO30454.1"/>
    </source>
</evidence>
<keyword evidence="3" id="KW-1185">Reference proteome</keyword>
<dbReference type="InterPro" id="IPR036439">
    <property type="entry name" value="Dockerin_dom_sf"/>
</dbReference>
<dbReference type="SUPFAM" id="SSF50952">
    <property type="entry name" value="Soluble quinoprotein glucose dehydrogenase"/>
    <property type="match status" value="1"/>
</dbReference>
<dbReference type="SUPFAM" id="SSF49299">
    <property type="entry name" value="PKD domain"/>
    <property type="match status" value="1"/>
</dbReference>
<dbReference type="PANTHER" id="PTHR19328">
    <property type="entry name" value="HEDGEHOG-INTERACTING PROTEIN"/>
    <property type="match status" value="1"/>
</dbReference>
<name>A0A5K7X1D3_9BACT</name>
<dbReference type="Gene3D" id="2.120.10.30">
    <property type="entry name" value="TolB, C-terminal domain"/>
    <property type="match status" value="1"/>
</dbReference>
<evidence type="ECO:0000259" key="1">
    <source>
        <dbReference type="PROSITE" id="PS50093"/>
    </source>
</evidence>
<dbReference type="SUPFAM" id="SSF49785">
    <property type="entry name" value="Galactose-binding domain-like"/>
    <property type="match status" value="1"/>
</dbReference>
<sequence>MKLSTLRATPREASRRLRLESLEQRCLLAGDVYLVNFGLAGSGLPNRFLDDTGQVFAAHGNGLSYGWSTDHTDQSRDRGVNADQRLDSLIHIEAGAKWEFQLPNGRYQVTASIGDAANPSTHTLRVEGTTAFNAVPLAANQFLQSTVTVNVLDGRLTLDSGAAPDKATRINYVYIVGVPSTANGVPAAPTIMEPSHDGHIANPSDVHMEAIGFSDPDGDTHQNSDWEIWTADANGQPVELAWTTIGIAGVERVHTHLGDGILVGAHAGQADLNYSTNYVMRVRFRDSAGSVSPWATRTFSTGAITQAFPLEIDDVATTPAPTWTNGAGGPVVLPAPIGVKPKLQLESPQGGVLLSIAGSNGAVNAVTNPAALALHVNPRIAVSGGAAGLTLAESDLTFVDGSGAERTVYLPAINVAANATAYFWVAADGATYYGAANQTAPDFSNLARSSILGFATLEPGYRIEVVASGLELPVNIAFVANPGPDPNDPKFYVTELYGNVKVVYNDGSIHSYATGLLNYNPTGAFPGSGEQGVAGIVVDPTTGDVIITRVRDTDGIEGGDHHPQVVRLHSIDEGRSSSGETVILDMVGETQGQSHQISDVSIGPDGKLYVHNGDGFDANTSLNLNSLRGKILRLNLNDTATTDNPFYNAADGITARDYVYAYGFRNPFGGSWRAADGKLYEVENGPGSNDRFAQVNRGASYGWNGNAASMTTNAIYNWDVPHAPVDVAFIQPQTFGGSGFPSSQQDVAFATESGPTWATGPQSQGKRIVKFKLDANGALLEGPTTFVEYVGQGKATIGGIVAGPDGLYFTDLYPDLNFQDPTATGARILRIKYVGTGAAPINFSGDHLAGTGPLSVQFTDKSASVGVTSWSWTFGDGGTSSLQNPTHIYTTPGVYDVTLTTVGTNGIQSLTRSAYVVAGYRPEDTNQDGVVNRAVDVANLIASWNRDTSALSTHAKLLAGDNNLDGRVDLDDAYRLLQALKAASAPVVTLPGDFNADGRVDGADFLAWQRNGGSQSDLNSWKQNFGAGDSAAAIASLVATENDSVNVPSTSETGVANLAAEVDAIAQSSLQEARSTDGRSYVWIAGVEGFRASVAFPTTTATTGRELAGDDINQCHYLERDQRFALPVASSAPQHAFIDGRVERRASRANRMELKDDAFASSHEEPWRWRRMNDLF</sequence>
<dbReference type="Gene3D" id="2.60.40.10">
    <property type="entry name" value="Immunoglobulins"/>
    <property type="match status" value="1"/>
</dbReference>
<dbReference type="Pfam" id="PF18911">
    <property type="entry name" value="PKD_4"/>
    <property type="match status" value="1"/>
</dbReference>
<gene>
    <name evidence="2" type="ORF">PLANPX_0066</name>
</gene>
<dbReference type="InterPro" id="IPR012938">
    <property type="entry name" value="Glc/Sorbosone_DH"/>
</dbReference>
<dbReference type="InterPro" id="IPR018247">
    <property type="entry name" value="EF_Hand_1_Ca_BS"/>
</dbReference>
<dbReference type="Proteomes" id="UP000326837">
    <property type="component" value="Chromosome"/>
</dbReference>
<dbReference type="InterPro" id="IPR011042">
    <property type="entry name" value="6-blade_b-propeller_TolB-like"/>
</dbReference>
<dbReference type="GO" id="GO:0000272">
    <property type="term" value="P:polysaccharide catabolic process"/>
    <property type="evidence" value="ECO:0007669"/>
    <property type="project" value="InterPro"/>
</dbReference>
<protein>
    <recommendedName>
        <fullName evidence="1">PKD domain-containing protein</fullName>
    </recommendedName>
</protein>
<dbReference type="PANTHER" id="PTHR19328:SF13">
    <property type="entry name" value="HIPL1 PROTEIN"/>
    <property type="match status" value="1"/>
</dbReference>